<dbReference type="CDD" id="cd15482">
    <property type="entry name" value="Sialidase_non-viral"/>
    <property type="match status" value="1"/>
</dbReference>
<gene>
    <name evidence="2" type="ORF">E1B28_003686</name>
</gene>
<dbReference type="GeneID" id="66072762"/>
<accession>A0A9P8AB10</accession>
<dbReference type="Gene3D" id="2.120.10.10">
    <property type="match status" value="1"/>
</dbReference>
<evidence type="ECO:0000256" key="1">
    <source>
        <dbReference type="SAM" id="SignalP"/>
    </source>
</evidence>
<organism evidence="2 3">
    <name type="scientific">Marasmius oreades</name>
    <name type="common">fairy-ring Marasmius</name>
    <dbReference type="NCBI Taxonomy" id="181124"/>
    <lineage>
        <taxon>Eukaryota</taxon>
        <taxon>Fungi</taxon>
        <taxon>Dikarya</taxon>
        <taxon>Basidiomycota</taxon>
        <taxon>Agaricomycotina</taxon>
        <taxon>Agaricomycetes</taxon>
        <taxon>Agaricomycetidae</taxon>
        <taxon>Agaricales</taxon>
        <taxon>Marasmiineae</taxon>
        <taxon>Marasmiaceae</taxon>
        <taxon>Marasmius</taxon>
    </lineage>
</organism>
<dbReference type="AlphaFoldDB" id="A0A9P8AB10"/>
<sequence length="371" mass="40356">MLLNFLVLGFIVVTQALDVVKPYNNKVVFLPPSDWPSPRTNYARSVLIAQDGADTNVLLATWQNTSPEPPNPWFPVYRSTDLGQTWKPFSNITDTENGWGLRAQPYLYELPIAIGNFSAGTIVASGNSIPPNRTHTRIDVYASADKGRTWNFVSHVALGGRPIAVNGETPVWEPFFFTYEGQLVIYYSDQRDPEAHGQKLVHQVTTDLVNWGPVVDDVANPNPSDRPGMTTIAALPNGKYIMTYEYGGAPEIDFAVYYRISDSPLNFLPSIGHNLNATTGEQAQSSPTVVWTPYGGENGTIVVSANGNKGLWINKQLGAENSPWTLFPTGAAGGYARDLKVLPTSQQIFIVSGGVFGGTANHVSASVVNLP</sequence>
<keyword evidence="3" id="KW-1185">Reference proteome</keyword>
<dbReference type="InterPro" id="IPR036278">
    <property type="entry name" value="Sialidase_sf"/>
</dbReference>
<dbReference type="PANTHER" id="PTHR38792:SF3">
    <property type="entry name" value="BNR_ASP-BOX REPEAT DOMAIN PROTEIN (AFU_ORTHOLOGUE AFUA_7G06430)-RELATED"/>
    <property type="match status" value="1"/>
</dbReference>
<dbReference type="EMBL" id="CM032182">
    <property type="protein sequence ID" value="KAG7096237.1"/>
    <property type="molecule type" value="Genomic_DNA"/>
</dbReference>
<dbReference type="Proteomes" id="UP001049176">
    <property type="component" value="Chromosome 2"/>
</dbReference>
<dbReference type="SUPFAM" id="SSF50939">
    <property type="entry name" value="Sialidases"/>
    <property type="match status" value="1"/>
</dbReference>
<reference evidence="2" key="1">
    <citation type="journal article" date="2021" name="Genome Biol. Evol.">
        <title>The assembled and annotated genome of the fairy-ring fungus Marasmius oreades.</title>
        <authorList>
            <person name="Hiltunen M."/>
            <person name="Ament-Velasquez S.L."/>
            <person name="Johannesson H."/>
        </authorList>
    </citation>
    <scope>NUCLEOTIDE SEQUENCE</scope>
    <source>
        <strain evidence="2">03SP1</strain>
    </source>
</reference>
<dbReference type="RefSeq" id="XP_043012707.1">
    <property type="nucleotide sequence ID" value="XM_043148115.1"/>
</dbReference>
<comment type="caution">
    <text evidence="2">The sequence shown here is derived from an EMBL/GenBank/DDBJ whole genome shotgun (WGS) entry which is preliminary data.</text>
</comment>
<keyword evidence="1" id="KW-0732">Signal</keyword>
<dbReference type="PANTHER" id="PTHR38792">
    <property type="entry name" value="BNR/ASP-BOX REPEAT DOMAIN PROTEIN (AFU_ORTHOLOGUE AFUA_7G06430)-RELATED"/>
    <property type="match status" value="1"/>
</dbReference>
<protein>
    <recommendedName>
        <fullName evidence="4">Glycoside hydrolase family 93 protein</fullName>
    </recommendedName>
</protein>
<feature type="signal peptide" evidence="1">
    <location>
        <begin position="1"/>
        <end position="16"/>
    </location>
</feature>
<evidence type="ECO:0000313" key="2">
    <source>
        <dbReference type="EMBL" id="KAG7096237.1"/>
    </source>
</evidence>
<evidence type="ECO:0008006" key="4">
    <source>
        <dbReference type="Google" id="ProtNLM"/>
    </source>
</evidence>
<dbReference type="KEGG" id="more:E1B28_003686"/>
<name>A0A9P8AB10_9AGAR</name>
<evidence type="ECO:0000313" key="3">
    <source>
        <dbReference type="Proteomes" id="UP001049176"/>
    </source>
</evidence>
<feature type="chain" id="PRO_5040485046" description="Glycoside hydrolase family 93 protein" evidence="1">
    <location>
        <begin position="17"/>
        <end position="371"/>
    </location>
</feature>
<proteinExistence type="predicted"/>
<dbReference type="OrthoDB" id="2130735at2759"/>